<comment type="similarity">
    <text evidence="7">Belongs to the PGAP3 family.</text>
</comment>
<dbReference type="InterPro" id="IPR007217">
    <property type="entry name" value="Per1-like"/>
</dbReference>
<evidence type="ECO:0000256" key="2">
    <source>
        <dbReference type="ARBA" id="ARBA00022502"/>
    </source>
</evidence>
<evidence type="ECO:0000256" key="4">
    <source>
        <dbReference type="ARBA" id="ARBA00022729"/>
    </source>
</evidence>
<feature type="transmembrane region" description="Helical" evidence="7">
    <location>
        <begin position="167"/>
        <end position="189"/>
    </location>
</feature>
<feature type="transmembrane region" description="Helical" evidence="7">
    <location>
        <begin position="300"/>
        <end position="322"/>
    </location>
</feature>
<organism evidence="8 9">
    <name type="scientific">Pichia kluyveri</name>
    <name type="common">Yeast</name>
    <dbReference type="NCBI Taxonomy" id="36015"/>
    <lineage>
        <taxon>Eukaryota</taxon>
        <taxon>Fungi</taxon>
        <taxon>Dikarya</taxon>
        <taxon>Ascomycota</taxon>
        <taxon>Saccharomycotina</taxon>
        <taxon>Pichiomycetes</taxon>
        <taxon>Pichiales</taxon>
        <taxon>Pichiaceae</taxon>
        <taxon>Pichia</taxon>
    </lineage>
</organism>
<feature type="transmembrane region" description="Helical" evidence="7">
    <location>
        <begin position="334"/>
        <end position="353"/>
    </location>
</feature>
<evidence type="ECO:0000313" key="9">
    <source>
        <dbReference type="Proteomes" id="UP001378960"/>
    </source>
</evidence>
<keyword evidence="4 7" id="KW-0732">Signal</keyword>
<feature type="transmembrane region" description="Helical" evidence="7">
    <location>
        <begin position="232"/>
        <end position="250"/>
    </location>
</feature>
<feature type="transmembrane region" description="Helical" evidence="7">
    <location>
        <begin position="201"/>
        <end position="220"/>
    </location>
</feature>
<comment type="function">
    <text evidence="7">Involved in the lipid remodeling steps of GPI-anchor maturation.</text>
</comment>
<name>A0AAV5R9T4_PICKL</name>
<gene>
    <name evidence="8" type="ORF">DAPK24_048780</name>
</gene>
<dbReference type="PANTHER" id="PTHR13148:SF0">
    <property type="entry name" value="POST-GPI ATTACHMENT TO PROTEINS FACTOR 3"/>
    <property type="match status" value="1"/>
</dbReference>
<sequence>MTSITSIVTLFFSVLSLTRLTVASLGDELPEFKKCLQYCIIISCEDSKYHKSQISQEAYKNLMKDEELISLFDKLPLGLHLKALGWSCQSNCDYQCQRLITIDRVEDDKEIHQFHGKWPFIRVFGIQELFSALFSVGNFIPNYWGFKLLSKHYKLQRERGNNEIANLYFSYALVAVASMCAWFFSTIFHLKDTWNRERLDYFFAGLTVLTGFYAINVRFFSLYKTQNQFKRLLLAVSCIFMYLTHVTKLLNDWSYTYNMAANVVVGIIQNILWVTLSVSQFKKVRNKHLSLIDNIKSKEINWTLTPILLVTSVIFGMSFELFDFPPVFDLIDAHAMWHFVTIWPTIFWYPYMVKDCEGLMDLKFD</sequence>
<evidence type="ECO:0000256" key="7">
    <source>
        <dbReference type="RuleBase" id="RU365066"/>
    </source>
</evidence>
<dbReference type="GO" id="GO:0006506">
    <property type="term" value="P:GPI anchor biosynthetic process"/>
    <property type="evidence" value="ECO:0007669"/>
    <property type="project" value="UniProtKB-KW"/>
</dbReference>
<keyword evidence="5 7" id="KW-1133">Transmembrane helix</keyword>
<evidence type="ECO:0000313" key="8">
    <source>
        <dbReference type="EMBL" id="GMM48280.1"/>
    </source>
</evidence>
<dbReference type="GO" id="GO:0016788">
    <property type="term" value="F:hydrolase activity, acting on ester bonds"/>
    <property type="evidence" value="ECO:0007669"/>
    <property type="project" value="TreeGrafter"/>
</dbReference>
<feature type="chain" id="PRO_5043104599" description="Post-GPI attachment to proteins factor 3" evidence="7">
    <location>
        <begin position="24"/>
        <end position="365"/>
    </location>
</feature>
<keyword evidence="2 7" id="KW-0337">GPI-anchor biosynthesis</keyword>
<comment type="subcellular location">
    <subcellularLocation>
        <location evidence="1">Endomembrane system</location>
        <topology evidence="1">Multi-pass membrane protein</topology>
    </subcellularLocation>
    <subcellularLocation>
        <location evidence="7">Endoplasmic reticulum membrane</location>
        <topology evidence="7">Multi-pass membrane protein</topology>
    </subcellularLocation>
</comment>
<dbReference type="PANTHER" id="PTHR13148">
    <property type="entry name" value="PER1-RELATED"/>
    <property type="match status" value="1"/>
</dbReference>
<feature type="transmembrane region" description="Helical" evidence="7">
    <location>
        <begin position="129"/>
        <end position="146"/>
    </location>
</feature>
<reference evidence="8 9" key="1">
    <citation type="journal article" date="2023" name="Elife">
        <title>Identification of key yeast species and microbe-microbe interactions impacting larval growth of Drosophila in the wild.</title>
        <authorList>
            <person name="Mure A."/>
            <person name="Sugiura Y."/>
            <person name="Maeda R."/>
            <person name="Honda K."/>
            <person name="Sakurai N."/>
            <person name="Takahashi Y."/>
            <person name="Watada M."/>
            <person name="Katoh T."/>
            <person name="Gotoh A."/>
            <person name="Gotoh Y."/>
            <person name="Taniguchi I."/>
            <person name="Nakamura K."/>
            <person name="Hayashi T."/>
            <person name="Katayama T."/>
            <person name="Uemura T."/>
            <person name="Hattori Y."/>
        </authorList>
    </citation>
    <scope>NUCLEOTIDE SEQUENCE [LARGE SCALE GENOMIC DNA]</scope>
    <source>
        <strain evidence="8 9">PK-24</strain>
    </source>
</reference>
<comment type="caution">
    <text evidence="8">The sequence shown here is derived from an EMBL/GenBank/DDBJ whole genome shotgun (WGS) entry which is preliminary data.</text>
</comment>
<evidence type="ECO:0000256" key="3">
    <source>
        <dbReference type="ARBA" id="ARBA00022692"/>
    </source>
</evidence>
<proteinExistence type="inferred from homology"/>
<feature type="signal peptide" evidence="7">
    <location>
        <begin position="1"/>
        <end position="23"/>
    </location>
</feature>
<protein>
    <recommendedName>
        <fullName evidence="7">Post-GPI attachment to proteins factor 3</fullName>
    </recommendedName>
</protein>
<keyword evidence="6 7" id="KW-0472">Membrane</keyword>
<dbReference type="AlphaFoldDB" id="A0AAV5R9T4"/>
<keyword evidence="3 7" id="KW-0812">Transmembrane</keyword>
<evidence type="ECO:0000256" key="6">
    <source>
        <dbReference type="ARBA" id="ARBA00023136"/>
    </source>
</evidence>
<dbReference type="EMBL" id="BTGB01000009">
    <property type="protein sequence ID" value="GMM48280.1"/>
    <property type="molecule type" value="Genomic_DNA"/>
</dbReference>
<keyword evidence="9" id="KW-1185">Reference proteome</keyword>
<feature type="transmembrane region" description="Helical" evidence="7">
    <location>
        <begin position="256"/>
        <end position="279"/>
    </location>
</feature>
<evidence type="ECO:0000256" key="1">
    <source>
        <dbReference type="ARBA" id="ARBA00004127"/>
    </source>
</evidence>
<dbReference type="Proteomes" id="UP001378960">
    <property type="component" value="Unassembled WGS sequence"/>
</dbReference>
<evidence type="ECO:0000256" key="5">
    <source>
        <dbReference type="ARBA" id="ARBA00022989"/>
    </source>
</evidence>
<dbReference type="Pfam" id="PF04080">
    <property type="entry name" value="Per1"/>
    <property type="match status" value="1"/>
</dbReference>
<keyword evidence="7" id="KW-0256">Endoplasmic reticulum</keyword>
<accession>A0AAV5R9T4</accession>
<dbReference type="GO" id="GO:0005789">
    <property type="term" value="C:endoplasmic reticulum membrane"/>
    <property type="evidence" value="ECO:0007669"/>
    <property type="project" value="UniProtKB-SubCell"/>
</dbReference>